<name>A0A0A9BIZ5_ARUDO</name>
<accession>A0A0A9BIZ5</accession>
<proteinExistence type="predicted"/>
<evidence type="ECO:0000313" key="1">
    <source>
        <dbReference type="EMBL" id="JAD63361.1"/>
    </source>
</evidence>
<organism evidence="1">
    <name type="scientific">Arundo donax</name>
    <name type="common">Giant reed</name>
    <name type="synonym">Donax arundinaceus</name>
    <dbReference type="NCBI Taxonomy" id="35708"/>
    <lineage>
        <taxon>Eukaryota</taxon>
        <taxon>Viridiplantae</taxon>
        <taxon>Streptophyta</taxon>
        <taxon>Embryophyta</taxon>
        <taxon>Tracheophyta</taxon>
        <taxon>Spermatophyta</taxon>
        <taxon>Magnoliopsida</taxon>
        <taxon>Liliopsida</taxon>
        <taxon>Poales</taxon>
        <taxon>Poaceae</taxon>
        <taxon>PACMAD clade</taxon>
        <taxon>Arundinoideae</taxon>
        <taxon>Arundineae</taxon>
        <taxon>Arundo</taxon>
    </lineage>
</organism>
<reference evidence="1" key="1">
    <citation type="submission" date="2014-09" db="EMBL/GenBank/DDBJ databases">
        <authorList>
            <person name="Magalhaes I.L.F."/>
            <person name="Oliveira U."/>
            <person name="Santos F.R."/>
            <person name="Vidigal T.H.D.A."/>
            <person name="Brescovit A.D."/>
            <person name="Santos A.J."/>
        </authorList>
    </citation>
    <scope>NUCLEOTIDE SEQUENCE</scope>
    <source>
        <tissue evidence="1">Shoot tissue taken approximately 20 cm above the soil surface</tissue>
    </source>
</reference>
<dbReference type="EMBL" id="GBRH01234534">
    <property type="protein sequence ID" value="JAD63361.1"/>
    <property type="molecule type" value="Transcribed_RNA"/>
</dbReference>
<protein>
    <submittedName>
        <fullName evidence="1">Uncharacterized protein</fullName>
    </submittedName>
</protein>
<reference evidence="1" key="2">
    <citation type="journal article" date="2015" name="Data Brief">
        <title>Shoot transcriptome of the giant reed, Arundo donax.</title>
        <authorList>
            <person name="Barrero R.A."/>
            <person name="Guerrero F.D."/>
            <person name="Moolhuijzen P."/>
            <person name="Goolsby J.A."/>
            <person name="Tidwell J."/>
            <person name="Bellgard S.E."/>
            <person name="Bellgard M.I."/>
        </authorList>
    </citation>
    <scope>NUCLEOTIDE SEQUENCE</scope>
    <source>
        <tissue evidence="1">Shoot tissue taken approximately 20 cm above the soil surface</tissue>
    </source>
</reference>
<dbReference type="AlphaFoldDB" id="A0A0A9BIZ5"/>
<sequence length="51" mass="5633">MEAPEVPCLEAPELAVPPSKPRNWSWVPKGYASTKICHGDPANYVAFALFF</sequence>